<dbReference type="EMBL" id="HBUE01165083">
    <property type="protein sequence ID" value="CAG6512144.1"/>
    <property type="molecule type" value="Transcribed_RNA"/>
</dbReference>
<sequence>MFIELKWYDRVLLLLHTDDGREKSSDATKRHRKSDWLAVIGTTRASRTFAHTRTQAPEKLTDDERREKKMRATDKHHKTDSIVFLMRYDLDLSTDSVGFTRL</sequence>
<evidence type="ECO:0000256" key="1">
    <source>
        <dbReference type="SAM" id="MobiDB-lite"/>
    </source>
</evidence>
<feature type="region of interest" description="Disordered" evidence="1">
    <location>
        <begin position="48"/>
        <end position="74"/>
    </location>
</feature>
<organism evidence="2">
    <name type="scientific">Culex pipiens</name>
    <name type="common">House mosquito</name>
    <dbReference type="NCBI Taxonomy" id="7175"/>
    <lineage>
        <taxon>Eukaryota</taxon>
        <taxon>Metazoa</taxon>
        <taxon>Ecdysozoa</taxon>
        <taxon>Arthropoda</taxon>
        <taxon>Hexapoda</taxon>
        <taxon>Insecta</taxon>
        <taxon>Pterygota</taxon>
        <taxon>Neoptera</taxon>
        <taxon>Endopterygota</taxon>
        <taxon>Diptera</taxon>
        <taxon>Nematocera</taxon>
        <taxon>Culicoidea</taxon>
        <taxon>Culicidae</taxon>
        <taxon>Culicinae</taxon>
        <taxon>Culicini</taxon>
        <taxon>Culex</taxon>
        <taxon>Culex</taxon>
    </lineage>
</organism>
<protein>
    <submittedName>
        <fullName evidence="2">(northern house mosquito) hypothetical protein</fullName>
    </submittedName>
</protein>
<reference evidence="2" key="1">
    <citation type="submission" date="2021-05" db="EMBL/GenBank/DDBJ databases">
        <authorList>
            <person name="Alioto T."/>
            <person name="Alioto T."/>
            <person name="Gomez Garrido J."/>
        </authorList>
    </citation>
    <scope>NUCLEOTIDE SEQUENCE</scope>
</reference>
<evidence type="ECO:0000313" key="2">
    <source>
        <dbReference type="EMBL" id="CAG6563597.1"/>
    </source>
</evidence>
<feature type="compositionally biased region" description="Basic and acidic residues" evidence="1">
    <location>
        <begin position="59"/>
        <end position="74"/>
    </location>
</feature>
<proteinExistence type="predicted"/>
<dbReference type="AlphaFoldDB" id="A0A8D8J466"/>
<name>A0A8D8J466_CULPI</name>
<dbReference type="EMBL" id="HBUE01270368">
    <property type="protein sequence ID" value="CAG6563597.1"/>
    <property type="molecule type" value="Transcribed_RNA"/>
</dbReference>
<accession>A0A8D8J466</accession>